<dbReference type="AlphaFoldDB" id="A0A133PR18"/>
<name>A0A133PR18_9FIRM</name>
<organism evidence="1">
    <name type="scientific">Peptoniphilus harei</name>
    <dbReference type="NCBI Taxonomy" id="54005"/>
    <lineage>
        <taxon>Bacteria</taxon>
        <taxon>Bacillati</taxon>
        <taxon>Bacillota</taxon>
        <taxon>Tissierellia</taxon>
        <taxon>Tissierellales</taxon>
        <taxon>Peptoniphilaceae</taxon>
        <taxon>Peptoniphilus</taxon>
    </lineage>
</organism>
<reference evidence="1 2" key="1">
    <citation type="submission" date="2016-01" db="EMBL/GenBank/DDBJ databases">
        <authorList>
            <person name="Oliw E.H."/>
        </authorList>
    </citation>
    <scope>NUCLEOTIDE SEQUENCE [LARGE SCALE GENOMIC DNA]</scope>
    <source>
        <strain evidence="1 2">CMW7756A</strain>
    </source>
</reference>
<gene>
    <name evidence="1" type="ORF">HMPREF3229_00522</name>
</gene>
<dbReference type="RefSeq" id="WP_060799782.1">
    <property type="nucleotide sequence ID" value="NZ_KQ957095.1"/>
</dbReference>
<evidence type="ECO:0000313" key="2">
    <source>
        <dbReference type="Proteomes" id="UP000070174"/>
    </source>
</evidence>
<comment type="caution">
    <text evidence="1">The sequence shown here is derived from an EMBL/GenBank/DDBJ whole genome shotgun (WGS) entry which is preliminary data.</text>
</comment>
<protein>
    <submittedName>
        <fullName evidence="1">Uncharacterized protein</fullName>
    </submittedName>
</protein>
<dbReference type="PATRIC" id="fig|54005.3.peg.515"/>
<dbReference type="Proteomes" id="UP000070174">
    <property type="component" value="Unassembled WGS sequence"/>
</dbReference>
<sequence>MKSKYLNLIERIRMVESDFQTKAKKLLCFLLIVSLFFINGCSKLKNSVDRKKIDFGLVITTSQAYKSEILWFDINLDSIQKQKLSYAMLGSPFYSPTANADKIYMIPEGLGNKKDTRKVISINKQSLDVEEYPFTNIALNHMASIGNNVYAINTLNGDSCLESYDVVSKKRNSVILEKVYLETVIASSGKLFCFVRKLNYSDSEEAKTMLNVYTPSLDLEAEIDLTEYGNPTSMYLEDEDNLYVTVNRNANIKPVGKILKINKSTFEINEFITKKDIPYNIFKFGDRFILTYYDPVTNEGTEVSVWDESGNEQIYDLKTSLTVTGVVNDKFVAANNNSIKIFSIPDFKLIKEHELSIGTSNYVSALLLMNE</sequence>
<accession>A0A133PR18</accession>
<evidence type="ECO:0000313" key="1">
    <source>
        <dbReference type="EMBL" id="KXA31096.1"/>
    </source>
</evidence>
<dbReference type="EMBL" id="LRQE01000019">
    <property type="protein sequence ID" value="KXA31096.1"/>
    <property type="molecule type" value="Genomic_DNA"/>
</dbReference>
<proteinExistence type="predicted"/>